<keyword evidence="5 9" id="KW-0812">Transmembrane</keyword>
<evidence type="ECO:0000259" key="10">
    <source>
        <dbReference type="Pfam" id="PF04290"/>
    </source>
</evidence>
<keyword evidence="4" id="KW-0997">Cell inner membrane</keyword>
<keyword evidence="6 9" id="KW-1133">Transmembrane helix</keyword>
<gene>
    <name evidence="11" type="ORF">N7E81_09435</name>
</gene>
<feature type="transmembrane region" description="Helical" evidence="9">
    <location>
        <begin position="20"/>
        <end position="38"/>
    </location>
</feature>
<evidence type="ECO:0000256" key="9">
    <source>
        <dbReference type="SAM" id="Phobius"/>
    </source>
</evidence>
<evidence type="ECO:0000256" key="3">
    <source>
        <dbReference type="ARBA" id="ARBA00022475"/>
    </source>
</evidence>
<evidence type="ECO:0000256" key="6">
    <source>
        <dbReference type="ARBA" id="ARBA00022989"/>
    </source>
</evidence>
<protein>
    <submittedName>
        <fullName evidence="11">TRAP transporter small permease</fullName>
    </submittedName>
</protein>
<evidence type="ECO:0000313" key="11">
    <source>
        <dbReference type="EMBL" id="UXX81312.1"/>
    </source>
</evidence>
<dbReference type="Pfam" id="PF04290">
    <property type="entry name" value="DctQ"/>
    <property type="match status" value="1"/>
</dbReference>
<dbReference type="PANTHER" id="PTHR35011:SF2">
    <property type="entry name" value="2,3-DIKETO-L-GULONATE TRAP TRANSPORTER SMALL PERMEASE PROTEIN YIAM"/>
    <property type="match status" value="1"/>
</dbReference>
<feature type="transmembrane region" description="Helical" evidence="9">
    <location>
        <begin position="130"/>
        <end position="150"/>
    </location>
</feature>
<keyword evidence="3" id="KW-1003">Cell membrane</keyword>
<name>A0ABY6D565_9BACT</name>
<dbReference type="InterPro" id="IPR007387">
    <property type="entry name" value="TRAP_DctQ"/>
</dbReference>
<dbReference type="InterPro" id="IPR055348">
    <property type="entry name" value="DctQ"/>
</dbReference>
<feature type="transmembrane region" description="Helical" evidence="9">
    <location>
        <begin position="50"/>
        <end position="69"/>
    </location>
</feature>
<dbReference type="EMBL" id="CP106735">
    <property type="protein sequence ID" value="UXX81312.1"/>
    <property type="molecule type" value="Genomic_DNA"/>
</dbReference>
<accession>A0ABY6D565</accession>
<dbReference type="Proteomes" id="UP001062165">
    <property type="component" value="Chromosome"/>
</dbReference>
<evidence type="ECO:0000256" key="1">
    <source>
        <dbReference type="ARBA" id="ARBA00004429"/>
    </source>
</evidence>
<evidence type="ECO:0000256" key="7">
    <source>
        <dbReference type="ARBA" id="ARBA00023136"/>
    </source>
</evidence>
<dbReference type="RefSeq" id="WP_263053036.1">
    <property type="nucleotide sequence ID" value="NZ_CP106735.1"/>
</dbReference>
<feature type="transmembrane region" description="Helical" evidence="9">
    <location>
        <begin position="90"/>
        <end position="118"/>
    </location>
</feature>
<feature type="domain" description="Tripartite ATP-independent periplasmic transporters DctQ component" evidence="10">
    <location>
        <begin position="28"/>
        <end position="153"/>
    </location>
</feature>
<evidence type="ECO:0000256" key="5">
    <source>
        <dbReference type="ARBA" id="ARBA00022692"/>
    </source>
</evidence>
<proteinExistence type="inferred from homology"/>
<keyword evidence="7 9" id="KW-0472">Membrane</keyword>
<comment type="similarity">
    <text evidence="8">Belongs to the TRAP transporter small permease family.</text>
</comment>
<evidence type="ECO:0000313" key="12">
    <source>
        <dbReference type="Proteomes" id="UP001062165"/>
    </source>
</evidence>
<dbReference type="PANTHER" id="PTHR35011">
    <property type="entry name" value="2,3-DIKETO-L-GULONATE TRAP TRANSPORTER SMALL PERMEASE PROTEIN YIAM"/>
    <property type="match status" value="1"/>
</dbReference>
<keyword evidence="12" id="KW-1185">Reference proteome</keyword>
<reference evidence="11" key="1">
    <citation type="submission" date="2022-10" db="EMBL/GenBank/DDBJ databases">
        <title>Comparative genomics and taxonomic characterization of three novel marine species of genus Reichenbachiella exhibiting antioxidant and polysaccharide degradation activities.</title>
        <authorList>
            <person name="Muhammad N."/>
            <person name="Lee Y.-J."/>
            <person name="Ko J."/>
            <person name="Kim S.-G."/>
        </authorList>
    </citation>
    <scope>NUCLEOTIDE SEQUENCE</scope>
    <source>
        <strain evidence="11">Wsw4-B4</strain>
    </source>
</reference>
<evidence type="ECO:0000256" key="2">
    <source>
        <dbReference type="ARBA" id="ARBA00022448"/>
    </source>
</evidence>
<organism evidence="11 12">
    <name type="scientific">Reichenbachiella carrageenanivorans</name>
    <dbReference type="NCBI Taxonomy" id="2979869"/>
    <lineage>
        <taxon>Bacteria</taxon>
        <taxon>Pseudomonadati</taxon>
        <taxon>Bacteroidota</taxon>
        <taxon>Cytophagia</taxon>
        <taxon>Cytophagales</taxon>
        <taxon>Reichenbachiellaceae</taxon>
        <taxon>Reichenbachiella</taxon>
    </lineage>
</organism>
<evidence type="ECO:0000256" key="8">
    <source>
        <dbReference type="ARBA" id="ARBA00038436"/>
    </source>
</evidence>
<comment type="subcellular location">
    <subcellularLocation>
        <location evidence="1">Cell inner membrane</location>
        <topology evidence="1">Multi-pass membrane protein</topology>
    </subcellularLocation>
</comment>
<sequence length="157" mass="17807">MILLGKAYQTINRVLEKFMVIIFSLLIVDVLAQVFSRYLLSYSPSFTEEFARFSLIWLSLLGMAYLTGQREHLTMDYVYQKFSEQNKKKATIFIESIIILFATVVMLIGGGNLVYITLDLGQLSSALQIPLGYVYMVVPVSGLLIVFYSIHNISKVS</sequence>
<keyword evidence="2" id="KW-0813">Transport</keyword>
<evidence type="ECO:0000256" key="4">
    <source>
        <dbReference type="ARBA" id="ARBA00022519"/>
    </source>
</evidence>